<keyword evidence="2" id="KW-1185">Reference proteome</keyword>
<organism evidence="1 2">
    <name type="scientific">Acinetobacter baylyi</name>
    <dbReference type="NCBI Taxonomy" id="202950"/>
    <lineage>
        <taxon>Bacteria</taxon>
        <taxon>Pseudomonadati</taxon>
        <taxon>Pseudomonadota</taxon>
        <taxon>Gammaproteobacteria</taxon>
        <taxon>Moraxellales</taxon>
        <taxon>Moraxellaceae</taxon>
        <taxon>Acinetobacter</taxon>
    </lineage>
</organism>
<sequence length="333" mass="38140">MDFLLNKSIKVLNIKPYIFITIIFPVLLVGCGGGSSSDTQTSTNQSDPVQSTENVTGTYYTVDSEDLSYREIKLVNNVSPNTDYSTRLSSDEYLLTETNLYTNTWVKADFRAINSTKFYFSDAPGVGYYQTIKAVDVSGEDVFDRVFPGYRIFYKSMPESYINKESYAYQLYTRDLKQTFPKGSICYQIVDQTPIKPHITFNSENITEDSYVDKIEEYIADFNENSGAIKDGYTHSIISGNWGGRDWKYLKAFDKNGLIDDEVLLNYNGKIVHAQMNNYEEMNVNQIIKEMTARMKDNPKAMPLYELYLASLSSECKWFNEPAFNAVLQLKKN</sequence>
<dbReference type="PROSITE" id="PS51257">
    <property type="entry name" value="PROKAR_LIPOPROTEIN"/>
    <property type="match status" value="1"/>
</dbReference>
<comment type="caution">
    <text evidence="1">The sequence shown here is derived from an EMBL/GenBank/DDBJ whole genome shotgun (WGS) entry which is preliminary data.</text>
</comment>
<evidence type="ECO:0000313" key="2">
    <source>
        <dbReference type="Proteomes" id="UP001233360"/>
    </source>
</evidence>
<dbReference type="Proteomes" id="UP001233360">
    <property type="component" value="Unassembled WGS sequence"/>
</dbReference>
<name>A0ABU0UYA1_ACIBI</name>
<gene>
    <name evidence="1" type="ORF">QE380_002463</name>
</gene>
<accession>A0ABU0UYA1</accession>
<evidence type="ECO:0008006" key="3">
    <source>
        <dbReference type="Google" id="ProtNLM"/>
    </source>
</evidence>
<proteinExistence type="predicted"/>
<evidence type="ECO:0000313" key="1">
    <source>
        <dbReference type="EMBL" id="MDQ1209540.1"/>
    </source>
</evidence>
<dbReference type="EMBL" id="JAUTBK010000002">
    <property type="protein sequence ID" value="MDQ1209540.1"/>
    <property type="molecule type" value="Genomic_DNA"/>
</dbReference>
<protein>
    <recommendedName>
        <fullName evidence="3">Lipoprotein</fullName>
    </recommendedName>
</protein>
<reference evidence="1 2" key="1">
    <citation type="submission" date="2023-07" db="EMBL/GenBank/DDBJ databases">
        <title>Functional and genomic diversity of the sorghum phyllosphere microbiome.</title>
        <authorList>
            <person name="Shade A."/>
        </authorList>
    </citation>
    <scope>NUCLEOTIDE SEQUENCE [LARGE SCALE GENOMIC DNA]</scope>
    <source>
        <strain evidence="1 2">SORGH_AS_0887</strain>
    </source>
</reference>
<dbReference type="RefSeq" id="WP_307004017.1">
    <property type="nucleotide sequence ID" value="NZ_JAUTBK010000002.1"/>
</dbReference>